<gene>
    <name evidence="3" type="primary">ELMOD3</name>
</gene>
<feature type="domain" description="ELMO" evidence="1">
    <location>
        <begin position="173"/>
        <end position="327"/>
    </location>
</feature>
<dbReference type="Pfam" id="PF04727">
    <property type="entry name" value="ELMO_CED12"/>
    <property type="match status" value="1"/>
</dbReference>
<dbReference type="FunCoup" id="A0A6P5ISP2">
    <property type="interactions" value="882"/>
</dbReference>
<evidence type="ECO:0000259" key="1">
    <source>
        <dbReference type="PROSITE" id="PS51335"/>
    </source>
</evidence>
<evidence type="ECO:0000313" key="2">
    <source>
        <dbReference type="Proteomes" id="UP000515140"/>
    </source>
</evidence>
<dbReference type="InterPro" id="IPR006816">
    <property type="entry name" value="ELMO_dom"/>
</dbReference>
<accession>A0A6P5ISP2</accession>
<dbReference type="PROSITE" id="PS51335">
    <property type="entry name" value="ELMO"/>
    <property type="match status" value="1"/>
</dbReference>
<dbReference type="AlphaFoldDB" id="A0A6P5ISP2"/>
<sequence length="386" mass="43063">MNEGACCPPNGEEREDEQVMRTSVESSLQIGEQDSFLPAIRCVPISALKRQTVLQALTQEGSGLEPAAAGDSVEVLRAQEEWEAVENIQAGAGGWQSPDTPRQLISFDEALQHFQAADLSICREKVRSAVSQRGLSALFRCLFGPPQLHDGLQEERDLILAIAQCSLDHEDPVHSRVLQTIYKKLTGSRFDCALYGAHWEELGFQGSNPATDLRGAGFLALLHLLYLVMDSKTLLLAHEIFRLSQHHTQHFPFCVMSVNITRIVIQALREECLSRECNRQHTVIPVVNNLYAATFLRLAYIWRTQQKTILDSSFVLKDLEILAKKNPKQLLRSLDTYLTKGTKRLSRMGLSGAQNVSGSQDTHPKNLTFTGVCDLQLDTTERVQAV</sequence>
<organism evidence="2 3">
    <name type="scientific">Phascolarctos cinereus</name>
    <name type="common">Koala</name>
    <dbReference type="NCBI Taxonomy" id="38626"/>
    <lineage>
        <taxon>Eukaryota</taxon>
        <taxon>Metazoa</taxon>
        <taxon>Chordata</taxon>
        <taxon>Craniata</taxon>
        <taxon>Vertebrata</taxon>
        <taxon>Euteleostomi</taxon>
        <taxon>Mammalia</taxon>
        <taxon>Metatheria</taxon>
        <taxon>Diprotodontia</taxon>
        <taxon>Phascolarctidae</taxon>
        <taxon>Phascolarctos</taxon>
    </lineage>
</organism>
<proteinExistence type="predicted"/>
<reference evidence="3" key="1">
    <citation type="submission" date="2025-08" db="UniProtKB">
        <authorList>
            <consortium name="RefSeq"/>
        </authorList>
    </citation>
    <scope>IDENTIFICATION</scope>
    <source>
        <tissue evidence="3">Spleen</tissue>
    </source>
</reference>
<dbReference type="InParanoid" id="A0A6P5ISP2"/>
<dbReference type="Proteomes" id="UP000515140">
    <property type="component" value="Unplaced"/>
</dbReference>
<dbReference type="RefSeq" id="XP_020825180.1">
    <property type="nucleotide sequence ID" value="XM_020969521.1"/>
</dbReference>
<name>A0A6P5ISP2_PHACI</name>
<dbReference type="GeneID" id="110196357"/>
<dbReference type="PANTHER" id="PTHR12771">
    <property type="entry name" value="ENGULFMENT AND CELL MOTILITY"/>
    <property type="match status" value="1"/>
</dbReference>
<keyword evidence="2" id="KW-1185">Reference proteome</keyword>
<protein>
    <submittedName>
        <fullName evidence="3">ELMO domain-containing protein 3 isoform X1</fullName>
    </submittedName>
</protein>
<evidence type="ECO:0000313" key="3">
    <source>
        <dbReference type="RefSeq" id="XP_020825180.1"/>
    </source>
</evidence>
<dbReference type="PANTHER" id="PTHR12771:SF2">
    <property type="entry name" value="ELMO DOMAIN-CONTAINING PROTEIN 3"/>
    <property type="match status" value="1"/>
</dbReference>
<dbReference type="InterPro" id="IPR050868">
    <property type="entry name" value="ELMO_domain-containing"/>
</dbReference>
<dbReference type="KEGG" id="pcw:110196357"/>
<dbReference type="CTD" id="84173"/>